<keyword evidence="2" id="KW-0812">Transmembrane</keyword>
<gene>
    <name evidence="4" type="ORF">AVDCRST_MAG75-917</name>
</gene>
<feature type="chain" id="PRO_5026867373" description="Esterase-like activity of phytase family protein" evidence="3">
    <location>
        <begin position="29"/>
        <end position="337"/>
    </location>
</feature>
<proteinExistence type="predicted"/>
<feature type="transmembrane region" description="Helical" evidence="2">
    <location>
        <begin position="314"/>
        <end position="334"/>
    </location>
</feature>
<feature type="signal peptide" evidence="3">
    <location>
        <begin position="1"/>
        <end position="28"/>
    </location>
</feature>
<reference evidence="4" key="1">
    <citation type="submission" date="2020-02" db="EMBL/GenBank/DDBJ databases">
        <authorList>
            <person name="Meier V. D."/>
        </authorList>
    </citation>
    <scope>NUCLEOTIDE SEQUENCE</scope>
    <source>
        <strain evidence="4">AVDCRST_MAG75</strain>
    </source>
</reference>
<accession>A0A6J4N7Z6</accession>
<evidence type="ECO:0000256" key="1">
    <source>
        <dbReference type="SAM" id="MobiDB-lite"/>
    </source>
</evidence>
<feature type="compositionally biased region" description="Low complexity" evidence="1">
    <location>
        <begin position="270"/>
        <end position="293"/>
    </location>
</feature>
<sequence length="337" mass="34797">MTRRARRGCALAAGLVVAASAGLPTAVAADPVEFTISAAAITESSGLARDTNSRVYWTANDSGGVASVYALARDGSLKATVQYRAKPVDVEAVAMSDSRLYVGDIGDNGATRDFVTVYAFDFPVPRDQTVSYQAYDFSYPDGPHDAETLLVDGRGRIYIVTKEAAGGIYAAPAQPSRQRVNRLQRVGDAPSYVTDGVFMPDQQAIALRTYLSVEMLAANGYAPIARAPLPLQPQGESLTVSLDGTSLLAGSEGAGSKVYRVEIPTEGDNAPTGGASPPSSTSPGASPSPSPSGRTGGEVTDEDPNAGRSRAGTWSALGLAAVVALVAGIVVAVARKR</sequence>
<evidence type="ECO:0000256" key="2">
    <source>
        <dbReference type="SAM" id="Phobius"/>
    </source>
</evidence>
<keyword evidence="2" id="KW-1133">Transmembrane helix</keyword>
<evidence type="ECO:0000256" key="3">
    <source>
        <dbReference type="SAM" id="SignalP"/>
    </source>
</evidence>
<keyword evidence="3" id="KW-0732">Signal</keyword>
<feature type="region of interest" description="Disordered" evidence="1">
    <location>
        <begin position="264"/>
        <end position="309"/>
    </location>
</feature>
<dbReference type="EMBL" id="CADCUO010000059">
    <property type="protein sequence ID" value="CAA9380577.1"/>
    <property type="molecule type" value="Genomic_DNA"/>
</dbReference>
<evidence type="ECO:0000313" key="4">
    <source>
        <dbReference type="EMBL" id="CAA9380577.1"/>
    </source>
</evidence>
<name>A0A6J4N7Z6_9ACTN</name>
<organism evidence="4">
    <name type="scientific">uncultured Propionibacteriaceae bacterium</name>
    <dbReference type="NCBI Taxonomy" id="257457"/>
    <lineage>
        <taxon>Bacteria</taxon>
        <taxon>Bacillati</taxon>
        <taxon>Actinomycetota</taxon>
        <taxon>Actinomycetes</taxon>
        <taxon>Propionibacteriales</taxon>
        <taxon>Propionibacteriaceae</taxon>
        <taxon>environmental samples</taxon>
    </lineage>
</organism>
<keyword evidence="2" id="KW-0472">Membrane</keyword>
<evidence type="ECO:0008006" key="5">
    <source>
        <dbReference type="Google" id="ProtNLM"/>
    </source>
</evidence>
<dbReference type="AlphaFoldDB" id="A0A6J4N7Z6"/>
<protein>
    <recommendedName>
        <fullName evidence="5">Esterase-like activity of phytase family protein</fullName>
    </recommendedName>
</protein>
<dbReference type="SUPFAM" id="SSF101898">
    <property type="entry name" value="NHL repeat"/>
    <property type="match status" value="1"/>
</dbReference>